<dbReference type="Gene3D" id="3.30.740.10">
    <property type="entry name" value="Protein Inhibitor Of Neuronal Nitric Oxide Synthase"/>
    <property type="match status" value="1"/>
</dbReference>
<evidence type="ECO:0000313" key="2">
    <source>
        <dbReference type="EMBL" id="KAF4699490.1"/>
    </source>
</evidence>
<organism evidence="2 3">
    <name type="scientific">Perkinsus olseni</name>
    <name type="common">Perkinsus atlanticus</name>
    <dbReference type="NCBI Taxonomy" id="32597"/>
    <lineage>
        <taxon>Eukaryota</taxon>
        <taxon>Sar</taxon>
        <taxon>Alveolata</taxon>
        <taxon>Perkinsozoa</taxon>
        <taxon>Perkinsea</taxon>
        <taxon>Perkinsida</taxon>
        <taxon>Perkinsidae</taxon>
        <taxon>Perkinsus</taxon>
    </lineage>
</organism>
<dbReference type="AlphaFoldDB" id="A0A7J6PVD2"/>
<dbReference type="GO" id="GO:0007017">
    <property type="term" value="P:microtubule-based process"/>
    <property type="evidence" value="ECO:0007669"/>
    <property type="project" value="InterPro"/>
</dbReference>
<evidence type="ECO:0000256" key="1">
    <source>
        <dbReference type="SAM" id="MobiDB-lite"/>
    </source>
</evidence>
<dbReference type="EMBL" id="JABANM010034527">
    <property type="protein sequence ID" value="KAF4699490.1"/>
    <property type="molecule type" value="Genomic_DNA"/>
</dbReference>
<dbReference type="GO" id="GO:0030286">
    <property type="term" value="C:dynein complex"/>
    <property type="evidence" value="ECO:0007669"/>
    <property type="project" value="InterPro"/>
</dbReference>
<accession>A0A7J6PVD2</accession>
<proteinExistence type="predicted"/>
<dbReference type="SMART" id="SM01375">
    <property type="entry name" value="Dynein_light"/>
    <property type="match status" value="1"/>
</dbReference>
<gene>
    <name evidence="2" type="primary">DNAL4_2</name>
    <name evidence="2" type="ORF">FOZ62_023450</name>
</gene>
<name>A0A7J6PVD2_PEROL</name>
<dbReference type="InterPro" id="IPR037177">
    <property type="entry name" value="DLC_sf"/>
</dbReference>
<protein>
    <submittedName>
        <fullName evidence="2">Dynein light chain 4, axonemal</fullName>
    </submittedName>
</protein>
<feature type="region of interest" description="Disordered" evidence="1">
    <location>
        <begin position="91"/>
        <end position="111"/>
    </location>
</feature>
<dbReference type="CDD" id="cd21453">
    <property type="entry name" value="DLC-like_DNAL4"/>
    <property type="match status" value="1"/>
</dbReference>
<reference evidence="2 3" key="1">
    <citation type="submission" date="2020-04" db="EMBL/GenBank/DDBJ databases">
        <title>Perkinsus olseni comparative genomics.</title>
        <authorList>
            <person name="Bogema D.R."/>
        </authorList>
    </citation>
    <scope>NUCLEOTIDE SEQUENCE [LARGE SCALE GENOMIC DNA]</scope>
    <source>
        <strain evidence="2">ATCC PRA-205</strain>
    </source>
</reference>
<dbReference type="SUPFAM" id="SSF54648">
    <property type="entry name" value="DLC"/>
    <property type="match status" value="1"/>
</dbReference>
<dbReference type="Pfam" id="PF01221">
    <property type="entry name" value="Dynein_light"/>
    <property type="match status" value="1"/>
</dbReference>
<dbReference type="InterPro" id="IPR001372">
    <property type="entry name" value="Dynein_light_chain_typ-1/2"/>
</dbReference>
<feature type="compositionally biased region" description="Basic residues" evidence="1">
    <location>
        <begin position="93"/>
        <end position="104"/>
    </location>
</feature>
<evidence type="ECO:0000313" key="3">
    <source>
        <dbReference type="Proteomes" id="UP000574390"/>
    </source>
</evidence>
<sequence length="111" mass="11905">MAAKDIPTDLKKQMQRSLVKHTDMVGDSGGEVVDLIVGAIDKHSTPDGVNMEAAARLIKDSLDKQYGITWHCVLGKGFSFDISAQVRASAGRSGRKASLAHHNRPSSVVGY</sequence>
<dbReference type="Proteomes" id="UP000574390">
    <property type="component" value="Unassembled WGS sequence"/>
</dbReference>
<comment type="caution">
    <text evidence="2">The sequence shown here is derived from an EMBL/GenBank/DDBJ whole genome shotgun (WGS) entry which is preliminary data.</text>
</comment>